<dbReference type="GO" id="GO:0006914">
    <property type="term" value="P:autophagy"/>
    <property type="evidence" value="ECO:0007669"/>
    <property type="project" value="TreeGrafter"/>
</dbReference>
<organism evidence="6 7">
    <name type="scientific">Verticillium longisporum</name>
    <name type="common">Verticillium dahliae var. longisporum</name>
    <dbReference type="NCBI Taxonomy" id="100787"/>
    <lineage>
        <taxon>Eukaryota</taxon>
        <taxon>Fungi</taxon>
        <taxon>Dikarya</taxon>
        <taxon>Ascomycota</taxon>
        <taxon>Pezizomycotina</taxon>
        <taxon>Sordariomycetes</taxon>
        <taxon>Hypocreomycetidae</taxon>
        <taxon>Glomerellales</taxon>
        <taxon>Plectosphaerellaceae</taxon>
        <taxon>Verticillium</taxon>
    </lineage>
</organism>
<dbReference type="InterPro" id="IPR001180">
    <property type="entry name" value="CNH_dom"/>
</dbReference>
<dbReference type="GO" id="GO:0034058">
    <property type="term" value="P:endosomal vesicle fusion"/>
    <property type="evidence" value="ECO:0007669"/>
    <property type="project" value="TreeGrafter"/>
</dbReference>
<evidence type="ECO:0000256" key="2">
    <source>
        <dbReference type="ARBA" id="ARBA00022448"/>
    </source>
</evidence>
<dbReference type="GO" id="GO:0015031">
    <property type="term" value="P:protein transport"/>
    <property type="evidence" value="ECO:0007669"/>
    <property type="project" value="UniProtKB-KW"/>
</dbReference>
<keyword evidence="3" id="KW-0963">Cytoplasm</keyword>
<dbReference type="InterPro" id="IPR032914">
    <property type="entry name" value="Vam6/VPS39/TRAP1"/>
</dbReference>
<evidence type="ECO:0000313" key="6">
    <source>
        <dbReference type="EMBL" id="CRK34587.1"/>
    </source>
</evidence>
<dbReference type="Proteomes" id="UP000044602">
    <property type="component" value="Unassembled WGS sequence"/>
</dbReference>
<gene>
    <name evidence="6" type="ORF">BN1708_006422</name>
</gene>
<evidence type="ECO:0000256" key="1">
    <source>
        <dbReference type="ARBA" id="ARBA00004496"/>
    </source>
</evidence>
<comment type="subcellular location">
    <subcellularLocation>
        <location evidence="1">Cytoplasm</location>
    </subcellularLocation>
</comment>
<reference evidence="6 7" key="1">
    <citation type="submission" date="2015-05" db="EMBL/GenBank/DDBJ databases">
        <authorList>
            <person name="Wang D.B."/>
            <person name="Wang M."/>
        </authorList>
    </citation>
    <scope>NUCLEOTIDE SEQUENCE [LARGE SCALE GENOMIC DNA]</scope>
    <source>
        <strain evidence="6">VL1</strain>
    </source>
</reference>
<protein>
    <recommendedName>
        <fullName evidence="5">CNH domain-containing protein</fullName>
    </recommendedName>
</protein>
<feature type="domain" description="CNH" evidence="5">
    <location>
        <begin position="44"/>
        <end position="303"/>
    </location>
</feature>
<proteinExistence type="predicted"/>
<sequence length="303" mass="32946">MASDDPVKEQLPQQLDLARLQDGPYVLRTLLQDVPLSADGPATDVKINCVEYFDHNLYVGTSASELLHFVQIPPDPSDPSGRPTFILASRLQPPFAETNNTKPGVQQILLLPRVSKACILCNWTVTFYSLPELSPVFGTTQVKNCNWVGGVDLNDPQDDPDADDPVTILLSLNRRIQVVRIGDDPRAIKNIDVGGSTISVRRDTIACVADARSYSLLDVTRQLKIPLMTISSLDDSQPGGEIGQAQNIAGSVEGGILRSQKHKSRRERASSALGFITSHALCQPTTAAWPPFAAASRKRQALT</sequence>
<evidence type="ECO:0000256" key="4">
    <source>
        <dbReference type="ARBA" id="ARBA00022927"/>
    </source>
</evidence>
<keyword evidence="4" id="KW-0653">Protein transport</keyword>
<dbReference type="GO" id="GO:0005737">
    <property type="term" value="C:cytoplasm"/>
    <property type="evidence" value="ECO:0007669"/>
    <property type="project" value="UniProtKB-SubCell"/>
</dbReference>
<keyword evidence="2" id="KW-0813">Transport</keyword>
<accession>A0A0G4MKB4</accession>
<evidence type="ECO:0000259" key="5">
    <source>
        <dbReference type="PROSITE" id="PS50219"/>
    </source>
</evidence>
<dbReference type="AlphaFoldDB" id="A0A0G4MKB4"/>
<dbReference type="STRING" id="100787.A0A0G4MKB4"/>
<name>A0A0G4MKB4_VERLO</name>
<dbReference type="PROSITE" id="PS50219">
    <property type="entry name" value="CNH"/>
    <property type="match status" value="1"/>
</dbReference>
<evidence type="ECO:0000256" key="3">
    <source>
        <dbReference type="ARBA" id="ARBA00022490"/>
    </source>
</evidence>
<dbReference type="PANTHER" id="PTHR12894:SF27">
    <property type="entry name" value="TRANSFORMING GROWTH FACTOR-BETA RECEPTOR-ASSOCIATED PROTEIN 1"/>
    <property type="match status" value="1"/>
</dbReference>
<dbReference type="PANTHER" id="PTHR12894">
    <property type="entry name" value="CNH DOMAIN CONTAINING"/>
    <property type="match status" value="1"/>
</dbReference>
<evidence type="ECO:0000313" key="7">
    <source>
        <dbReference type="Proteomes" id="UP000044602"/>
    </source>
</evidence>
<dbReference type="GO" id="GO:0016020">
    <property type="term" value="C:membrane"/>
    <property type="evidence" value="ECO:0007669"/>
    <property type="project" value="TreeGrafter"/>
</dbReference>
<keyword evidence="7" id="KW-1185">Reference proteome</keyword>
<dbReference type="EMBL" id="CVQH01023083">
    <property type="protein sequence ID" value="CRK34587.1"/>
    <property type="molecule type" value="Genomic_DNA"/>
</dbReference>